<keyword evidence="5" id="KW-1185">Reference proteome</keyword>
<feature type="repeat" description="PPR" evidence="3">
    <location>
        <begin position="402"/>
        <end position="436"/>
    </location>
</feature>
<dbReference type="PANTHER" id="PTHR47936:SF1">
    <property type="entry name" value="PENTATRICOPEPTIDE REPEAT-CONTAINING PROTEIN GUN1, CHLOROPLASTIC"/>
    <property type="match status" value="1"/>
</dbReference>
<dbReference type="SUPFAM" id="SSF81901">
    <property type="entry name" value="HCP-like"/>
    <property type="match status" value="1"/>
</dbReference>
<keyword evidence="4" id="KW-0540">Nuclease</keyword>
<dbReference type="InterPro" id="IPR002885">
    <property type="entry name" value="PPR_rpt"/>
</dbReference>
<dbReference type="GO" id="GO:0010019">
    <property type="term" value="P:chloroplast-nucleus signaling pathway"/>
    <property type="evidence" value="ECO:0007669"/>
    <property type="project" value="TreeGrafter"/>
</dbReference>
<feature type="repeat" description="PPR" evidence="3">
    <location>
        <begin position="507"/>
        <end position="541"/>
    </location>
</feature>
<dbReference type="Gene3D" id="1.25.40.10">
    <property type="entry name" value="Tetratricopeptide repeat domain"/>
    <property type="match status" value="7"/>
</dbReference>
<keyword evidence="4" id="KW-0378">Hydrolase</keyword>
<keyword evidence="4" id="KW-0255">Endonuclease</keyword>
<evidence type="ECO:0000256" key="1">
    <source>
        <dbReference type="ARBA" id="ARBA00007626"/>
    </source>
</evidence>
<gene>
    <name evidence="4" type="ORF">DEO72_LG2g5769</name>
</gene>
<dbReference type="Proteomes" id="UP000501690">
    <property type="component" value="Linkage Group LG2"/>
</dbReference>
<dbReference type="InterPro" id="IPR011990">
    <property type="entry name" value="TPR-like_helical_dom_sf"/>
</dbReference>
<organism evidence="4 5">
    <name type="scientific">Vigna unguiculata</name>
    <name type="common">Cowpea</name>
    <dbReference type="NCBI Taxonomy" id="3917"/>
    <lineage>
        <taxon>Eukaryota</taxon>
        <taxon>Viridiplantae</taxon>
        <taxon>Streptophyta</taxon>
        <taxon>Embryophyta</taxon>
        <taxon>Tracheophyta</taxon>
        <taxon>Spermatophyta</taxon>
        <taxon>Magnoliopsida</taxon>
        <taxon>eudicotyledons</taxon>
        <taxon>Gunneridae</taxon>
        <taxon>Pentapetalae</taxon>
        <taxon>rosids</taxon>
        <taxon>fabids</taxon>
        <taxon>Fabales</taxon>
        <taxon>Fabaceae</taxon>
        <taxon>Papilionoideae</taxon>
        <taxon>50 kb inversion clade</taxon>
        <taxon>NPAAA clade</taxon>
        <taxon>indigoferoid/millettioid clade</taxon>
        <taxon>Phaseoleae</taxon>
        <taxon>Vigna</taxon>
    </lineage>
</organism>
<dbReference type="PROSITE" id="PS51375">
    <property type="entry name" value="PPR"/>
    <property type="match status" value="13"/>
</dbReference>
<dbReference type="PANTHER" id="PTHR47936">
    <property type="entry name" value="PPR_LONG DOMAIN-CONTAINING PROTEIN"/>
    <property type="match status" value="1"/>
</dbReference>
<feature type="repeat" description="PPR" evidence="3">
    <location>
        <begin position="648"/>
        <end position="682"/>
    </location>
</feature>
<dbReference type="GO" id="GO:0004519">
    <property type="term" value="F:endonuclease activity"/>
    <property type="evidence" value="ECO:0007669"/>
    <property type="project" value="UniProtKB-KW"/>
</dbReference>
<comment type="similarity">
    <text evidence="1">Belongs to the PPR family. P subfamily.</text>
</comment>
<dbReference type="GO" id="GO:0031930">
    <property type="term" value="P:mitochondria-nucleus signaling pathway"/>
    <property type="evidence" value="ECO:0007669"/>
    <property type="project" value="TreeGrafter"/>
</dbReference>
<accession>A0A4D6LA59</accession>
<evidence type="ECO:0000313" key="5">
    <source>
        <dbReference type="Proteomes" id="UP000501690"/>
    </source>
</evidence>
<name>A0A4D6LA59_VIGUN</name>
<feature type="repeat" description="PPR" evidence="3">
    <location>
        <begin position="683"/>
        <end position="717"/>
    </location>
</feature>
<dbReference type="Pfam" id="PF12854">
    <property type="entry name" value="PPR_1"/>
    <property type="match status" value="2"/>
</dbReference>
<feature type="repeat" description="PPR" evidence="3">
    <location>
        <begin position="437"/>
        <end position="471"/>
    </location>
</feature>
<feature type="repeat" description="PPR" evidence="3">
    <location>
        <begin position="366"/>
        <end position="400"/>
    </location>
</feature>
<dbReference type="AlphaFoldDB" id="A0A4D6LA59"/>
<keyword evidence="2" id="KW-0677">Repeat</keyword>
<feature type="repeat" description="PPR" evidence="3">
    <location>
        <begin position="174"/>
        <end position="208"/>
    </location>
</feature>
<evidence type="ECO:0000313" key="4">
    <source>
        <dbReference type="EMBL" id="QCD85409.1"/>
    </source>
</evidence>
<feature type="repeat" description="PPR" evidence="3">
    <location>
        <begin position="612"/>
        <end position="646"/>
    </location>
</feature>
<feature type="repeat" description="PPR" evidence="3">
    <location>
        <begin position="542"/>
        <end position="576"/>
    </location>
</feature>
<feature type="repeat" description="PPR" evidence="3">
    <location>
        <begin position="324"/>
        <end position="358"/>
    </location>
</feature>
<feature type="repeat" description="PPR" evidence="3">
    <location>
        <begin position="472"/>
        <end position="506"/>
    </location>
</feature>
<dbReference type="Pfam" id="PF13041">
    <property type="entry name" value="PPR_2"/>
    <property type="match status" value="5"/>
</dbReference>
<dbReference type="NCBIfam" id="TIGR00756">
    <property type="entry name" value="PPR"/>
    <property type="match status" value="12"/>
</dbReference>
<sequence length="761" mass="85160">MLIQSKLLRLRRIHRLLPSTFSSLRRCHSDSPSPSRKDHELTVTQVVEHLQNPPNHWDYDTLRPFLFESSHYLLLITLRLNSIPKALDFINYLRGRTEHHQALSCVFEGALELATQHPNSQKELLMLHSYRKSNGDNIALTSRSAVLLLKCLGEAQMVDDSLLLFKELNSSSKSCGLCNELLKGLFKSGRIDDALHVLDEMLERDSNFPPDDFTGEVVFGVLGKQEHHGRRFADKEVVGLVTKLCEHGVFPDAFKLTQMITKMCRHRKNGVAWEVLHAVMRLGGAVAVKAASCNALLAGLGRERDTQRMNKLMAEMEEMGIKPSVVTFGILVNHLCKARRIDEALEVFDKLRGKGEGNNRFDVEPDVVLFNTLIDGLCKVGREEHGLSLLEKMKTTKQSRPNAITYNCLIDGFCKAGNIGKARMLYSQMIEEGVQPSVVTLNTLVNGLCKHGKVHNAVEFFSEMKGKGLQGNAVTYTALISAFCGVNNIDKAMQYFDEMLTSGCSPDAIVYYSLINGLSIAGRMDDASVVVSRLKRAGFGLDVACYNVLINGFCKKKKLERVYEMLNEMEETGVKPDIVTYNTLVSYLGKIGDFATASKVMKRMMKEGLQPSVVTYGAIIHAYCLKENVDEAMKIFEEMCSKSKVPPNTVIYSILIDALCKNSNVERAVSLMDDMKTKGVRPNTTTYNAIFKGVRDKKMLQKAFELMDRMIEDACSPDYITMEILTEWFNAVGEIEKLKCFVEGYPVSSSYASSPTSNCML</sequence>
<reference evidence="4 5" key="1">
    <citation type="submission" date="2019-04" db="EMBL/GenBank/DDBJ databases">
        <title>An improved genome assembly and genetic linkage map for asparagus bean, Vigna unguiculata ssp. sesquipedialis.</title>
        <authorList>
            <person name="Xia Q."/>
            <person name="Zhang R."/>
            <person name="Dong Y."/>
        </authorList>
    </citation>
    <scope>NUCLEOTIDE SEQUENCE [LARGE SCALE GENOMIC DNA]</scope>
    <source>
        <tissue evidence="4">Leaf</tissue>
    </source>
</reference>
<feature type="repeat" description="PPR" evidence="3">
    <location>
        <begin position="577"/>
        <end position="611"/>
    </location>
</feature>
<evidence type="ECO:0000256" key="3">
    <source>
        <dbReference type="PROSITE-ProRule" id="PRU00708"/>
    </source>
</evidence>
<proteinExistence type="inferred from homology"/>
<evidence type="ECO:0000256" key="2">
    <source>
        <dbReference type="ARBA" id="ARBA00022737"/>
    </source>
</evidence>
<dbReference type="Pfam" id="PF01535">
    <property type="entry name" value="PPR"/>
    <property type="match status" value="1"/>
</dbReference>
<protein>
    <submittedName>
        <fullName evidence="4">Structure-specific endonuclease subunit SLX1</fullName>
    </submittedName>
</protein>
<feature type="repeat" description="PPR" evidence="3">
    <location>
        <begin position="289"/>
        <end position="323"/>
    </location>
</feature>
<dbReference type="EMBL" id="CP039346">
    <property type="protein sequence ID" value="QCD85409.1"/>
    <property type="molecule type" value="Genomic_DNA"/>
</dbReference>
<dbReference type="GO" id="GO:0009507">
    <property type="term" value="C:chloroplast"/>
    <property type="evidence" value="ECO:0007669"/>
    <property type="project" value="TreeGrafter"/>
</dbReference>